<reference evidence="2" key="1">
    <citation type="journal article" date="2019" name="Int. J. Syst. Evol. Microbiol.">
        <title>The Global Catalogue of Microorganisms (GCM) 10K type strain sequencing project: providing services to taxonomists for standard genome sequencing and annotation.</title>
        <authorList>
            <consortium name="The Broad Institute Genomics Platform"/>
            <consortium name="The Broad Institute Genome Sequencing Center for Infectious Disease"/>
            <person name="Wu L."/>
            <person name="Ma J."/>
        </authorList>
    </citation>
    <scope>NUCLEOTIDE SEQUENCE [LARGE SCALE GENOMIC DNA]</scope>
    <source>
        <strain evidence="2">CGMCC 1.15772</strain>
    </source>
</reference>
<organism evidence="1 2">
    <name type="scientific">Deinococcus lacus</name>
    <dbReference type="NCBI Taxonomy" id="392561"/>
    <lineage>
        <taxon>Bacteria</taxon>
        <taxon>Thermotogati</taxon>
        <taxon>Deinococcota</taxon>
        <taxon>Deinococci</taxon>
        <taxon>Deinococcales</taxon>
        <taxon>Deinococcaceae</taxon>
        <taxon>Deinococcus</taxon>
    </lineage>
</organism>
<dbReference type="SUPFAM" id="SSF53474">
    <property type="entry name" value="alpha/beta-Hydrolases"/>
    <property type="match status" value="1"/>
</dbReference>
<sequence>MPILYIHGVAIRRPDEAGWDAVSPFLTGLDWASVERQLREHIAPVLNQNPESVSIQEIFWGDLGGSPLLPDSPEEKTEALPDPADLSPQVLADLLEGHLRQVAPLMAWPQAIAAAEATAADPLTRQAWLELPAAAQWEALQRSAEQRLHEEWERAHSGERRPLFALLRRDIRRYVMGSMLRMRGPLEDFMPYFMGDVLGYPLQRGTAENPGPIPQQVLAELRRAHQLKQQTGEPIVVLTHSMGGQILYDALATYAPACPDLQGLQVDFWAAAASQLSLYASLNLYAEPTPPAGIMPPLSNLGYLWNLWSPADLLSFQAFPAIPEAADIRLPLTEDIMKAHLAYITTPLFYELLAAKLRARLTLTSTAAQTG</sequence>
<proteinExistence type="predicted"/>
<protein>
    <recommendedName>
        <fullName evidence="3">Alpha/beta hydrolase</fullName>
    </recommendedName>
</protein>
<name>A0ABW1YF74_9DEIO</name>
<dbReference type="EMBL" id="JBHSWD010000002">
    <property type="protein sequence ID" value="MFC6592668.1"/>
    <property type="molecule type" value="Genomic_DNA"/>
</dbReference>
<gene>
    <name evidence="1" type="ORF">ACFP81_12140</name>
</gene>
<evidence type="ECO:0000313" key="1">
    <source>
        <dbReference type="EMBL" id="MFC6592668.1"/>
    </source>
</evidence>
<dbReference type="InterPro" id="IPR029058">
    <property type="entry name" value="AB_hydrolase_fold"/>
</dbReference>
<dbReference type="Proteomes" id="UP001596297">
    <property type="component" value="Unassembled WGS sequence"/>
</dbReference>
<accession>A0ABW1YF74</accession>
<evidence type="ECO:0000313" key="2">
    <source>
        <dbReference type="Proteomes" id="UP001596297"/>
    </source>
</evidence>
<comment type="caution">
    <text evidence="1">The sequence shown here is derived from an EMBL/GenBank/DDBJ whole genome shotgun (WGS) entry which is preliminary data.</text>
</comment>
<dbReference type="RefSeq" id="WP_380083790.1">
    <property type="nucleotide sequence ID" value="NZ_JBHSWD010000002.1"/>
</dbReference>
<keyword evidence="2" id="KW-1185">Reference proteome</keyword>
<evidence type="ECO:0008006" key="3">
    <source>
        <dbReference type="Google" id="ProtNLM"/>
    </source>
</evidence>